<comment type="caution">
    <text evidence="1">The sequence shown here is derived from an EMBL/GenBank/DDBJ whole genome shotgun (WGS) entry which is preliminary data.</text>
</comment>
<name>A0A5C6E2S7_9BACT</name>
<evidence type="ECO:0000313" key="1">
    <source>
        <dbReference type="EMBL" id="TWU43025.1"/>
    </source>
</evidence>
<accession>A0A5C6E2S7</accession>
<dbReference type="AlphaFoldDB" id="A0A5C6E2S7"/>
<dbReference type="EMBL" id="SJPY01000003">
    <property type="protein sequence ID" value="TWU43025.1"/>
    <property type="molecule type" value="Genomic_DNA"/>
</dbReference>
<protein>
    <submittedName>
        <fullName evidence="1">Uncharacterized protein</fullName>
    </submittedName>
</protein>
<evidence type="ECO:0000313" key="2">
    <source>
        <dbReference type="Proteomes" id="UP000315471"/>
    </source>
</evidence>
<reference evidence="1 2" key="1">
    <citation type="submission" date="2019-02" db="EMBL/GenBank/DDBJ databases">
        <title>Deep-cultivation of Planctomycetes and their phenomic and genomic characterization uncovers novel biology.</title>
        <authorList>
            <person name="Wiegand S."/>
            <person name="Jogler M."/>
            <person name="Boedeker C."/>
            <person name="Pinto D."/>
            <person name="Vollmers J."/>
            <person name="Rivas-Marin E."/>
            <person name="Kohn T."/>
            <person name="Peeters S.H."/>
            <person name="Heuer A."/>
            <person name="Rast P."/>
            <person name="Oberbeckmann S."/>
            <person name="Bunk B."/>
            <person name="Jeske O."/>
            <person name="Meyerdierks A."/>
            <person name="Storesund J.E."/>
            <person name="Kallscheuer N."/>
            <person name="Luecker S."/>
            <person name="Lage O.M."/>
            <person name="Pohl T."/>
            <person name="Merkel B.J."/>
            <person name="Hornburger P."/>
            <person name="Mueller R.-W."/>
            <person name="Bruemmer F."/>
            <person name="Labrenz M."/>
            <person name="Spormann A.M."/>
            <person name="Op Den Camp H."/>
            <person name="Overmann J."/>
            <person name="Amann R."/>
            <person name="Jetten M.S.M."/>
            <person name="Mascher T."/>
            <person name="Medema M.H."/>
            <person name="Devos D.P."/>
            <person name="Kaster A.-K."/>
            <person name="Ovreas L."/>
            <person name="Rohde M."/>
            <person name="Galperin M.Y."/>
            <person name="Jogler C."/>
        </authorList>
    </citation>
    <scope>NUCLEOTIDE SEQUENCE [LARGE SCALE GENOMIC DNA]</scope>
    <source>
        <strain evidence="1 2">Q31b</strain>
    </source>
</reference>
<organism evidence="1 2">
    <name type="scientific">Novipirellula aureliae</name>
    <dbReference type="NCBI Taxonomy" id="2527966"/>
    <lineage>
        <taxon>Bacteria</taxon>
        <taxon>Pseudomonadati</taxon>
        <taxon>Planctomycetota</taxon>
        <taxon>Planctomycetia</taxon>
        <taxon>Pirellulales</taxon>
        <taxon>Pirellulaceae</taxon>
        <taxon>Novipirellula</taxon>
    </lineage>
</organism>
<dbReference type="RefSeq" id="WP_197171294.1">
    <property type="nucleotide sequence ID" value="NZ_SJPY01000003.1"/>
</dbReference>
<dbReference type="Proteomes" id="UP000315471">
    <property type="component" value="Unassembled WGS sequence"/>
</dbReference>
<sequence length="56" mass="6045">MLCDKHAFDSDASASKDFLPNRLNGIAESVILALSVAKLPLWPGDAIVAGSRYNER</sequence>
<gene>
    <name evidence="1" type="ORF">Q31b_20600</name>
</gene>
<proteinExistence type="predicted"/>
<keyword evidence="2" id="KW-1185">Reference proteome</keyword>